<evidence type="ECO:0000313" key="11">
    <source>
        <dbReference type="EMBL" id="RHX98998.1"/>
    </source>
</evidence>
<evidence type="ECO:0000256" key="6">
    <source>
        <dbReference type="ARBA" id="ARBA00023273"/>
    </source>
</evidence>
<dbReference type="Pfam" id="PF13815">
    <property type="entry name" value="Dzip-like_N"/>
    <property type="match status" value="1"/>
</dbReference>
<keyword evidence="5" id="KW-0963">Cytoplasm</keyword>
<keyword evidence="7" id="KW-0863">Zinc-finger</keyword>
<evidence type="ECO:0000256" key="1">
    <source>
        <dbReference type="ARBA" id="ARBA00004114"/>
    </source>
</evidence>
<dbReference type="GO" id="GO:0005737">
    <property type="term" value="C:cytoplasm"/>
    <property type="evidence" value="ECO:0007669"/>
    <property type="project" value="TreeGrafter"/>
</dbReference>
<dbReference type="Gene3D" id="3.30.160.60">
    <property type="entry name" value="Classic Zinc Finger"/>
    <property type="match status" value="1"/>
</dbReference>
<sequence>MRPGFDFERRMLDMDWHLVEAFNMNDIDTALLQEMVPTLTYALVTETACTSPRLSCKLIRILQLVVETFIECRKGDAYDAHVLQEDLIAVSNERDSFRLRLKEAKTDVKALKAQLARCTTLLKSCSQVLHAQGCSPHTIAAVESMLATSDSMMSTFTPTTDATMPKVAHLCAFCGKAFGTQDYLLKHIDRRHASTSDHEVHMKKATADSADTLQALQNELAIERAVANELKLARSDLQWRVDETQRQLTICRAEKDDAGKQVKTMQDQVSQLQLQCHQLALTIPTTTSNNPRDSTTQGTIQRLEGALEHAKEALATARHDMKAQHDKYTELLVAHERIKNGRIAANNLHTNIVYNDASTQTKAEDLPPPPLTHSMACQAELIIAALEQSPKVADIVHIMSHLKQLTDTASRFGIPTHLTYLTQSQHDAALSAYKHHLHGLPVVAIAHEMLDEGGIEAITQFGGGEGEMQGGNATSSESINCNDDVLLRVLEVSTNTSAVKDTGEERASGEDVGGQVVPTSSTPPTAVQSSIEVDVDQPPFNISVRSSEQPNALDPSTLDTPHRPVDDVDKPPNDAAGSDDIAAFDDESDVSLSAGEEGTHDGKTSPLRSSPGTANVVGRGLKKMPAMMMSPTFSSAMTFHATTSSSRCRDRYEDEADGGGGSHDEFGCNDDASPGQSVRTFPSSASSSSPAAATVAIRPNSTAYSIAKRDFDDDDLDEEFIT</sequence>
<evidence type="ECO:0000259" key="10">
    <source>
        <dbReference type="PROSITE" id="PS50157"/>
    </source>
</evidence>
<feature type="compositionally biased region" description="Basic and acidic residues" evidence="9">
    <location>
        <begin position="560"/>
        <end position="572"/>
    </location>
</feature>
<evidence type="ECO:0000256" key="3">
    <source>
        <dbReference type="ARBA" id="ARBA00009131"/>
    </source>
</evidence>
<dbReference type="EMBL" id="QUTA01010945">
    <property type="protein sequence ID" value="RHX98998.1"/>
    <property type="molecule type" value="Genomic_DNA"/>
</dbReference>
<feature type="compositionally biased region" description="Low complexity" evidence="9">
    <location>
        <begin position="682"/>
        <end position="693"/>
    </location>
</feature>
<feature type="domain" description="C2H2-type" evidence="10">
    <location>
        <begin position="169"/>
        <end position="197"/>
    </location>
</feature>
<dbReference type="InterPro" id="IPR051241">
    <property type="entry name" value="DZIP_RILPL"/>
</dbReference>
<feature type="compositionally biased region" description="Polar residues" evidence="9">
    <location>
        <begin position="517"/>
        <end position="531"/>
    </location>
</feature>
<keyword evidence="7" id="KW-0862">Zinc</keyword>
<dbReference type="AlphaFoldDB" id="A0A396ZZW0"/>
<dbReference type="PROSITE" id="PS50157">
    <property type="entry name" value="ZINC_FINGER_C2H2_2"/>
    <property type="match status" value="1"/>
</dbReference>
<evidence type="ECO:0000256" key="7">
    <source>
        <dbReference type="PROSITE-ProRule" id="PRU00042"/>
    </source>
</evidence>
<proteinExistence type="inferred from homology"/>
<feature type="region of interest" description="Disordered" evidence="9">
    <location>
        <begin position="496"/>
        <end position="617"/>
    </location>
</feature>
<evidence type="ECO:0000256" key="5">
    <source>
        <dbReference type="ARBA" id="ARBA00023212"/>
    </source>
</evidence>
<dbReference type="InterPro" id="IPR032714">
    <property type="entry name" value="DZIP1_N"/>
</dbReference>
<evidence type="ECO:0000256" key="4">
    <source>
        <dbReference type="ARBA" id="ARBA00023054"/>
    </source>
</evidence>
<dbReference type="GO" id="GO:0005814">
    <property type="term" value="C:centriole"/>
    <property type="evidence" value="ECO:0007669"/>
    <property type="project" value="UniProtKB-SubCell"/>
</dbReference>
<keyword evidence="6" id="KW-0966">Cell projection</keyword>
<comment type="similarity">
    <text evidence="3">Belongs to the DZIP C2H2-type zinc-finger protein family.</text>
</comment>
<feature type="coiled-coil region" evidence="8">
    <location>
        <begin position="94"/>
        <end position="121"/>
    </location>
</feature>
<evidence type="ECO:0000313" key="12">
    <source>
        <dbReference type="Proteomes" id="UP000266239"/>
    </source>
</evidence>
<feature type="region of interest" description="Disordered" evidence="9">
    <location>
        <begin position="646"/>
        <end position="694"/>
    </location>
</feature>
<dbReference type="PANTHER" id="PTHR21502">
    <property type="entry name" value="ZINC FINGER PROTEIN DZIP1"/>
    <property type="match status" value="1"/>
</dbReference>
<reference evidence="11 12" key="1">
    <citation type="submission" date="2018-08" db="EMBL/GenBank/DDBJ databases">
        <title>Aphanomyces genome sequencing and annotation.</title>
        <authorList>
            <person name="Minardi D."/>
            <person name="Oidtmann B."/>
            <person name="Van Der Giezen M."/>
            <person name="Studholme D.J."/>
        </authorList>
    </citation>
    <scope>NUCLEOTIDE SEQUENCE [LARGE SCALE GENOMIC DNA]</scope>
    <source>
        <strain evidence="11 12">Yx</strain>
    </source>
</reference>
<dbReference type="Proteomes" id="UP000266239">
    <property type="component" value="Unassembled WGS sequence"/>
</dbReference>
<feature type="coiled-coil region" evidence="8">
    <location>
        <begin position="213"/>
        <end position="275"/>
    </location>
</feature>
<gene>
    <name evidence="11" type="ORF">DYB25_006353</name>
</gene>
<keyword evidence="5" id="KW-0206">Cytoskeleton</keyword>
<evidence type="ECO:0000256" key="8">
    <source>
        <dbReference type="SAM" id="Coils"/>
    </source>
</evidence>
<dbReference type="GO" id="GO:0008270">
    <property type="term" value="F:zinc ion binding"/>
    <property type="evidence" value="ECO:0007669"/>
    <property type="project" value="UniProtKB-KW"/>
</dbReference>
<organism evidence="11 12">
    <name type="scientific">Aphanomyces astaci</name>
    <name type="common">Crayfish plague agent</name>
    <dbReference type="NCBI Taxonomy" id="112090"/>
    <lineage>
        <taxon>Eukaryota</taxon>
        <taxon>Sar</taxon>
        <taxon>Stramenopiles</taxon>
        <taxon>Oomycota</taxon>
        <taxon>Saprolegniomycetes</taxon>
        <taxon>Saprolegniales</taxon>
        <taxon>Verrucalvaceae</taxon>
        <taxon>Aphanomyces</taxon>
    </lineage>
</organism>
<dbReference type="PANTHER" id="PTHR21502:SF3">
    <property type="entry name" value="CILIUM ASSEMBLY PROTEIN DZIP1L"/>
    <property type="match status" value="1"/>
</dbReference>
<protein>
    <recommendedName>
        <fullName evidence="10">C2H2-type domain-containing protein</fullName>
    </recommendedName>
</protein>
<evidence type="ECO:0000256" key="2">
    <source>
        <dbReference type="ARBA" id="ARBA00004120"/>
    </source>
</evidence>
<accession>A0A396ZZW0</accession>
<dbReference type="VEuPathDB" id="FungiDB:H257_06031"/>
<keyword evidence="4 8" id="KW-0175">Coiled coil</keyword>
<comment type="caution">
    <text evidence="11">The sequence shown here is derived from an EMBL/GenBank/DDBJ whole genome shotgun (WGS) entry which is preliminary data.</text>
</comment>
<evidence type="ECO:0000256" key="9">
    <source>
        <dbReference type="SAM" id="MobiDB-lite"/>
    </source>
</evidence>
<keyword evidence="7" id="KW-0479">Metal-binding</keyword>
<dbReference type="InterPro" id="IPR013087">
    <property type="entry name" value="Znf_C2H2_type"/>
</dbReference>
<name>A0A396ZZW0_APHAT</name>
<comment type="subcellular location">
    <subcellularLocation>
        <location evidence="2">Cytoplasm</location>
        <location evidence="2">Cytoskeleton</location>
        <location evidence="2">Cilium basal body</location>
    </subcellularLocation>
    <subcellularLocation>
        <location evidence="1">Cytoplasm</location>
        <location evidence="1">Cytoskeleton</location>
        <location evidence="1">Microtubule organizing center</location>
        <location evidence="1">Centrosome</location>
        <location evidence="1">Centriole</location>
    </subcellularLocation>
</comment>
<dbReference type="PROSITE" id="PS00028">
    <property type="entry name" value="ZINC_FINGER_C2H2_1"/>
    <property type="match status" value="1"/>
</dbReference>